<name>A0ABP1HLZ7_9EUKA</name>
<proteinExistence type="predicted"/>
<protein>
    <submittedName>
        <fullName evidence="1">Hypothetical_protein</fullName>
    </submittedName>
</protein>
<dbReference type="Proteomes" id="UP001642409">
    <property type="component" value="Unassembled WGS sequence"/>
</dbReference>
<sequence length="246" mass="28659">MSSKQIINFKIISEVYENIEKSQSNDQNYRMLLHIRFLVLLLAKSVLSFQYNPEQLDTIRFRDTISDFILHNSDINTFMQQIQKINWQNTQLSVQLKTSQQLSQISSFIVIYYLPRQRMIFKIQKSDEERQLKDKYQISIALLAWKKDHSKSSKQDQNGQSNSKLFKLDSKLALASAELETDADAFGVFCSLAIARCRVDLLRLNCYAAYRIETDLVWISWIAHWILSCGTTFREPARALVGSNRS</sequence>
<gene>
    <name evidence="1" type="ORF">HINF_LOCUS15242</name>
</gene>
<keyword evidence="2" id="KW-1185">Reference proteome</keyword>
<accession>A0ABP1HLZ7</accession>
<evidence type="ECO:0000313" key="2">
    <source>
        <dbReference type="Proteomes" id="UP001642409"/>
    </source>
</evidence>
<comment type="caution">
    <text evidence="1">The sequence shown here is derived from an EMBL/GenBank/DDBJ whole genome shotgun (WGS) entry which is preliminary data.</text>
</comment>
<organism evidence="1 2">
    <name type="scientific">Hexamita inflata</name>
    <dbReference type="NCBI Taxonomy" id="28002"/>
    <lineage>
        <taxon>Eukaryota</taxon>
        <taxon>Metamonada</taxon>
        <taxon>Diplomonadida</taxon>
        <taxon>Hexamitidae</taxon>
        <taxon>Hexamitinae</taxon>
        <taxon>Hexamita</taxon>
    </lineage>
</organism>
<dbReference type="EMBL" id="CAXDID020000036">
    <property type="protein sequence ID" value="CAL5997427.1"/>
    <property type="molecule type" value="Genomic_DNA"/>
</dbReference>
<evidence type="ECO:0000313" key="1">
    <source>
        <dbReference type="EMBL" id="CAL5997427.1"/>
    </source>
</evidence>
<reference evidence="1 2" key="1">
    <citation type="submission" date="2024-07" db="EMBL/GenBank/DDBJ databases">
        <authorList>
            <person name="Akdeniz Z."/>
        </authorList>
    </citation>
    <scope>NUCLEOTIDE SEQUENCE [LARGE SCALE GENOMIC DNA]</scope>
</reference>